<dbReference type="AlphaFoldDB" id="A0A2C7AHN9"/>
<accession>A0A2C7AHN9</accession>
<name>A0A2C7AHN9_9PROT</name>
<dbReference type="EMBL" id="PDNU01000002">
    <property type="protein sequence ID" value="PHK96746.1"/>
    <property type="molecule type" value="Genomic_DNA"/>
</dbReference>
<dbReference type="SUPFAM" id="SSF53187">
    <property type="entry name" value="Zn-dependent exopeptidases"/>
    <property type="match status" value="1"/>
</dbReference>
<evidence type="ECO:0000313" key="2">
    <source>
        <dbReference type="EMBL" id="PHK96746.1"/>
    </source>
</evidence>
<sequence>MESMPWHEQVSVDAEDDLTIDRLSLAAPLLGATGWIDGLARLVEFDLSGSGAEAAAQAQARLAQTLQEMFAPLGFNLRRIAPAGAMGQDGAAPPGHATVSLVAARRTGRPVCSIHLPLCIAAPEPGWTRPPHALTRRGSRLYGCGTRRGQGAVAALWAALRAADAVGLPLRFDPVLLFTPDDQTGAALRQLCDRGEVRGHFLSLGGIAAPRIWSGSPGLLTVALRVGGAPDAKGALPVLARLAELRRRRTGILPGAEEDGTSPEGGLSVVSVGMQADEDGPPRCQVVVQHRLTPDEGGEAVLEELRAAMAGLGGEGCHVECHVLRHLPAASAPEDGAHAARWRHALSWGFGFAPAAFRRTRDEEGSALGFVQQAGVQEILVSGLTRPGQRQAPVDEFTTVEDVESLARSILAYLADAPEQRLDLG</sequence>
<dbReference type="Pfam" id="PF01546">
    <property type="entry name" value="Peptidase_M20"/>
    <property type="match status" value="1"/>
</dbReference>
<evidence type="ECO:0000313" key="3">
    <source>
        <dbReference type="Proteomes" id="UP000223527"/>
    </source>
</evidence>
<dbReference type="GO" id="GO:0016787">
    <property type="term" value="F:hydrolase activity"/>
    <property type="evidence" value="ECO:0007669"/>
    <property type="project" value="InterPro"/>
</dbReference>
<keyword evidence="1" id="KW-0378">Hydrolase</keyword>
<organism evidence="2 3">
    <name type="scientific">Teichococcus rhizosphaerae</name>
    <dbReference type="NCBI Taxonomy" id="1335062"/>
    <lineage>
        <taxon>Bacteria</taxon>
        <taxon>Pseudomonadati</taxon>
        <taxon>Pseudomonadota</taxon>
        <taxon>Alphaproteobacteria</taxon>
        <taxon>Acetobacterales</taxon>
        <taxon>Roseomonadaceae</taxon>
        <taxon>Roseomonas</taxon>
    </lineage>
</organism>
<reference evidence="2 3" key="1">
    <citation type="submission" date="2017-10" db="EMBL/GenBank/DDBJ databases">
        <authorList>
            <person name="Banno H."/>
            <person name="Chua N.-H."/>
        </authorList>
    </citation>
    <scope>NUCLEOTIDE SEQUENCE [LARGE SCALE GENOMIC DNA]</scope>
    <source>
        <strain evidence="2 3">YW11</strain>
    </source>
</reference>
<dbReference type="RefSeq" id="WP_099093891.1">
    <property type="nucleotide sequence ID" value="NZ_PDNU01000002.1"/>
</dbReference>
<dbReference type="Gene3D" id="3.30.70.360">
    <property type="match status" value="1"/>
</dbReference>
<protein>
    <recommendedName>
        <fullName evidence="4">Peptidase M20 dimerisation domain-containing protein</fullName>
    </recommendedName>
</protein>
<dbReference type="OrthoDB" id="7055905at2"/>
<dbReference type="Gene3D" id="3.40.630.10">
    <property type="entry name" value="Zn peptidases"/>
    <property type="match status" value="1"/>
</dbReference>
<dbReference type="InterPro" id="IPR002933">
    <property type="entry name" value="Peptidase_M20"/>
</dbReference>
<gene>
    <name evidence="2" type="ORF">CR162_02270</name>
</gene>
<evidence type="ECO:0008006" key="4">
    <source>
        <dbReference type="Google" id="ProtNLM"/>
    </source>
</evidence>
<evidence type="ECO:0000256" key="1">
    <source>
        <dbReference type="ARBA" id="ARBA00022801"/>
    </source>
</evidence>
<proteinExistence type="predicted"/>
<comment type="caution">
    <text evidence="2">The sequence shown here is derived from an EMBL/GenBank/DDBJ whole genome shotgun (WGS) entry which is preliminary data.</text>
</comment>
<dbReference type="Proteomes" id="UP000223527">
    <property type="component" value="Unassembled WGS sequence"/>
</dbReference>
<keyword evidence="3" id="KW-1185">Reference proteome</keyword>